<feature type="transmembrane region" description="Helical" evidence="1">
    <location>
        <begin position="35"/>
        <end position="55"/>
    </location>
</feature>
<feature type="transmembrane region" description="Helical" evidence="1">
    <location>
        <begin position="153"/>
        <end position="175"/>
    </location>
</feature>
<feature type="transmembrane region" description="Helical" evidence="1">
    <location>
        <begin position="92"/>
        <end position="110"/>
    </location>
</feature>
<dbReference type="Proteomes" id="UP001630127">
    <property type="component" value="Unassembled WGS sequence"/>
</dbReference>
<keyword evidence="1" id="KW-1133">Transmembrane helix</keyword>
<keyword evidence="1" id="KW-0812">Transmembrane</keyword>
<dbReference type="AlphaFoldDB" id="A0ABD3ASF9"/>
<comment type="caution">
    <text evidence="2">The sequence shown here is derived from an EMBL/GenBank/DDBJ whole genome shotgun (WGS) entry which is preliminary data.</text>
</comment>
<feature type="transmembrane region" description="Helical" evidence="1">
    <location>
        <begin position="61"/>
        <end position="83"/>
    </location>
</feature>
<gene>
    <name evidence="2" type="ORF">ACH5RR_007539</name>
</gene>
<keyword evidence="3" id="KW-1185">Reference proteome</keyword>
<proteinExistence type="predicted"/>
<organism evidence="2 3">
    <name type="scientific">Cinchona calisaya</name>
    <dbReference type="NCBI Taxonomy" id="153742"/>
    <lineage>
        <taxon>Eukaryota</taxon>
        <taxon>Viridiplantae</taxon>
        <taxon>Streptophyta</taxon>
        <taxon>Embryophyta</taxon>
        <taxon>Tracheophyta</taxon>
        <taxon>Spermatophyta</taxon>
        <taxon>Magnoliopsida</taxon>
        <taxon>eudicotyledons</taxon>
        <taxon>Gunneridae</taxon>
        <taxon>Pentapetalae</taxon>
        <taxon>asterids</taxon>
        <taxon>lamiids</taxon>
        <taxon>Gentianales</taxon>
        <taxon>Rubiaceae</taxon>
        <taxon>Cinchonoideae</taxon>
        <taxon>Cinchoneae</taxon>
        <taxon>Cinchona</taxon>
    </lineage>
</organism>
<evidence type="ECO:0000313" key="3">
    <source>
        <dbReference type="Proteomes" id="UP001630127"/>
    </source>
</evidence>
<evidence type="ECO:0000256" key="1">
    <source>
        <dbReference type="SAM" id="Phobius"/>
    </source>
</evidence>
<dbReference type="EMBL" id="JBJUIK010000003">
    <property type="protein sequence ID" value="KAL3534018.1"/>
    <property type="molecule type" value="Genomic_DNA"/>
</dbReference>
<keyword evidence="1" id="KW-0472">Membrane</keyword>
<accession>A0ABD3ASF9</accession>
<feature type="transmembrane region" description="Helical" evidence="1">
    <location>
        <begin position="122"/>
        <end position="141"/>
    </location>
</feature>
<protein>
    <submittedName>
        <fullName evidence="2">Uncharacterized protein</fullName>
    </submittedName>
</protein>
<sequence>MQPVSSLPETQSVTDEPPVQPQGIQITVARAITSVFAWILLYLMCLLPLGLAYAYHFNLLITPLLVLCAATCIFGPLITALAVRVRDFIHHYLFGLLFPRHLAALFIFAYNRLVVGGDGMVVLYSTVSSGTAFVELALTHFGLAHSGLAHSRLLGACTVLVPYLLSLILLFFGWYEIEGEAFRAYLTWPTAARDFTINIWNVWGHYVRSLIVKRRRTEEGDPERGELMDEDHTPMA</sequence>
<evidence type="ECO:0000313" key="2">
    <source>
        <dbReference type="EMBL" id="KAL3534018.1"/>
    </source>
</evidence>
<reference evidence="2 3" key="1">
    <citation type="submission" date="2024-11" db="EMBL/GenBank/DDBJ databases">
        <title>A near-complete genome assembly of Cinchona calisaya.</title>
        <authorList>
            <person name="Lian D.C."/>
            <person name="Zhao X.W."/>
            <person name="Wei L."/>
        </authorList>
    </citation>
    <scope>NUCLEOTIDE SEQUENCE [LARGE SCALE GENOMIC DNA]</scope>
    <source>
        <tissue evidence="2">Nenye</tissue>
    </source>
</reference>
<name>A0ABD3ASF9_9GENT</name>